<organism evidence="15 16">
    <name type="scientific">Vespula pensylvanica</name>
    <name type="common">Western yellow jacket</name>
    <name type="synonym">Wasp</name>
    <dbReference type="NCBI Taxonomy" id="30213"/>
    <lineage>
        <taxon>Eukaryota</taxon>
        <taxon>Metazoa</taxon>
        <taxon>Ecdysozoa</taxon>
        <taxon>Arthropoda</taxon>
        <taxon>Hexapoda</taxon>
        <taxon>Insecta</taxon>
        <taxon>Pterygota</taxon>
        <taxon>Neoptera</taxon>
        <taxon>Endopterygota</taxon>
        <taxon>Hymenoptera</taxon>
        <taxon>Apocrita</taxon>
        <taxon>Aculeata</taxon>
        <taxon>Vespoidea</taxon>
        <taxon>Vespidae</taxon>
        <taxon>Vespinae</taxon>
        <taxon>Vespula</taxon>
    </lineage>
</organism>
<dbReference type="AlphaFoldDB" id="A0A834P1L2"/>
<evidence type="ECO:0000256" key="4">
    <source>
        <dbReference type="ARBA" id="ARBA00022475"/>
    </source>
</evidence>
<dbReference type="GO" id="GO:0005886">
    <property type="term" value="C:plasma membrane"/>
    <property type="evidence" value="ECO:0007669"/>
    <property type="project" value="UniProtKB-SubCell"/>
</dbReference>
<evidence type="ECO:0000256" key="2">
    <source>
        <dbReference type="ARBA" id="ARBA00008685"/>
    </source>
</evidence>
<dbReference type="Gene3D" id="3.40.190.10">
    <property type="entry name" value="Periplasmic binding protein-like II"/>
    <property type="match status" value="3"/>
</dbReference>
<evidence type="ECO:0000259" key="14">
    <source>
        <dbReference type="SMART" id="SM00918"/>
    </source>
</evidence>
<dbReference type="EMBL" id="JACSDY010000006">
    <property type="protein sequence ID" value="KAF7425196.1"/>
    <property type="molecule type" value="Genomic_DNA"/>
</dbReference>
<gene>
    <name evidence="15" type="ORF">H0235_007634</name>
</gene>
<keyword evidence="7" id="KW-0406">Ion transport</keyword>
<accession>A0A834P1L2</accession>
<keyword evidence="12" id="KW-0407">Ion channel</keyword>
<dbReference type="InterPro" id="IPR052192">
    <property type="entry name" value="Insect_Ionotropic_Sensory_Rcpt"/>
</dbReference>
<dbReference type="Gene3D" id="1.10.287.70">
    <property type="match status" value="1"/>
</dbReference>
<name>A0A834P1L2_VESPE</name>
<dbReference type="GO" id="GO:0050906">
    <property type="term" value="P:detection of stimulus involved in sensory perception"/>
    <property type="evidence" value="ECO:0007669"/>
    <property type="project" value="UniProtKB-ARBA"/>
</dbReference>
<feature type="transmembrane region" description="Helical" evidence="13">
    <location>
        <begin position="432"/>
        <end position="458"/>
    </location>
</feature>
<keyword evidence="10" id="KW-0325">Glycoprotein</keyword>
<evidence type="ECO:0000256" key="3">
    <source>
        <dbReference type="ARBA" id="ARBA00022448"/>
    </source>
</evidence>
<keyword evidence="9" id="KW-0675">Receptor</keyword>
<keyword evidence="3" id="KW-0813">Transport</keyword>
<keyword evidence="4" id="KW-1003">Cell membrane</keyword>
<evidence type="ECO:0000256" key="10">
    <source>
        <dbReference type="ARBA" id="ARBA00023180"/>
    </source>
</evidence>
<evidence type="ECO:0000256" key="1">
    <source>
        <dbReference type="ARBA" id="ARBA00004651"/>
    </source>
</evidence>
<feature type="transmembrane region" description="Helical" evidence="13">
    <location>
        <begin position="681"/>
        <end position="701"/>
    </location>
</feature>
<comment type="caution">
    <text evidence="15">The sequence shown here is derived from an EMBL/GenBank/DDBJ whole genome shotgun (WGS) entry which is preliminary data.</text>
</comment>
<dbReference type="PANTHER" id="PTHR42643">
    <property type="entry name" value="IONOTROPIC RECEPTOR 20A-RELATED"/>
    <property type="match status" value="1"/>
</dbReference>
<keyword evidence="8 13" id="KW-0472">Membrane</keyword>
<feature type="transmembrane region" description="Helical" evidence="13">
    <location>
        <begin position="501"/>
        <end position="523"/>
    </location>
</feature>
<keyword evidence="5 13" id="KW-0812">Transmembrane</keyword>
<feature type="domain" description="Ionotropic glutamate receptor L-glutamate and glycine-binding" evidence="14">
    <location>
        <begin position="327"/>
        <end position="384"/>
    </location>
</feature>
<dbReference type="InterPro" id="IPR019594">
    <property type="entry name" value="Glu/Gly-bd"/>
</dbReference>
<evidence type="ECO:0000256" key="11">
    <source>
        <dbReference type="ARBA" id="ARBA00023286"/>
    </source>
</evidence>
<comment type="similarity">
    <text evidence="2">Belongs to the glutamate-gated ion channel (TC 1.A.10.1) family.</text>
</comment>
<keyword evidence="6 13" id="KW-1133">Transmembrane helix</keyword>
<reference evidence="15" key="1">
    <citation type="journal article" date="2020" name="G3 (Bethesda)">
        <title>High-Quality Assemblies for Three Invasive Social Wasps from the &lt;i&gt;Vespula&lt;/i&gt; Genus.</title>
        <authorList>
            <person name="Harrop T.W.R."/>
            <person name="Guhlin J."/>
            <person name="McLaughlin G.M."/>
            <person name="Permina E."/>
            <person name="Stockwell P."/>
            <person name="Gilligan J."/>
            <person name="Le Lec M.F."/>
            <person name="Gruber M.A.M."/>
            <person name="Quinn O."/>
            <person name="Lovegrove M."/>
            <person name="Duncan E.J."/>
            <person name="Remnant E.J."/>
            <person name="Van Eeckhoven J."/>
            <person name="Graham B."/>
            <person name="Knapp R.A."/>
            <person name="Langford K.W."/>
            <person name="Kronenberg Z."/>
            <person name="Press M.O."/>
            <person name="Eacker S.M."/>
            <person name="Wilson-Rankin E.E."/>
            <person name="Purcell J."/>
            <person name="Lester P.J."/>
            <person name="Dearden P.K."/>
        </authorList>
    </citation>
    <scope>NUCLEOTIDE SEQUENCE</scope>
    <source>
        <strain evidence="15">Volc-1</strain>
    </source>
</reference>
<evidence type="ECO:0000256" key="6">
    <source>
        <dbReference type="ARBA" id="ARBA00022989"/>
    </source>
</evidence>
<dbReference type="SMART" id="SM00918">
    <property type="entry name" value="Lig_chan-Glu_bd"/>
    <property type="match status" value="1"/>
</dbReference>
<keyword evidence="16" id="KW-1185">Reference proteome</keyword>
<dbReference type="SUPFAM" id="SSF53850">
    <property type="entry name" value="Periplasmic binding protein-like II"/>
    <property type="match status" value="2"/>
</dbReference>
<comment type="subcellular location">
    <subcellularLocation>
        <location evidence="1">Cell membrane</location>
        <topology evidence="1">Multi-pass membrane protein</topology>
    </subcellularLocation>
</comment>
<evidence type="ECO:0000313" key="16">
    <source>
        <dbReference type="Proteomes" id="UP000600918"/>
    </source>
</evidence>
<dbReference type="PANTHER" id="PTHR42643:SF24">
    <property type="entry name" value="IONOTROPIC RECEPTOR 60A"/>
    <property type="match status" value="1"/>
</dbReference>
<dbReference type="InterPro" id="IPR001320">
    <property type="entry name" value="Iontro_rcpt_C"/>
</dbReference>
<evidence type="ECO:0000256" key="12">
    <source>
        <dbReference type="ARBA" id="ARBA00023303"/>
    </source>
</evidence>
<evidence type="ECO:0000256" key="5">
    <source>
        <dbReference type="ARBA" id="ARBA00022692"/>
    </source>
</evidence>
<evidence type="ECO:0000256" key="8">
    <source>
        <dbReference type="ARBA" id="ARBA00023136"/>
    </source>
</evidence>
<dbReference type="Pfam" id="PF00060">
    <property type="entry name" value="Lig_chan"/>
    <property type="match status" value="1"/>
</dbReference>
<evidence type="ECO:0000256" key="7">
    <source>
        <dbReference type="ARBA" id="ARBA00023065"/>
    </source>
</evidence>
<dbReference type="Proteomes" id="UP000600918">
    <property type="component" value="Unassembled WGS sequence"/>
</dbReference>
<proteinExistence type="inferred from homology"/>
<evidence type="ECO:0000256" key="9">
    <source>
        <dbReference type="ARBA" id="ARBA00023170"/>
    </source>
</evidence>
<dbReference type="Pfam" id="PF10613">
    <property type="entry name" value="Lig_chan-Glu_bd"/>
    <property type="match status" value="1"/>
</dbReference>
<keyword evidence="11" id="KW-1071">Ligand-gated ion channel</keyword>
<dbReference type="GO" id="GO:0015276">
    <property type="term" value="F:ligand-gated monoatomic ion channel activity"/>
    <property type="evidence" value="ECO:0007669"/>
    <property type="project" value="InterPro"/>
</dbReference>
<protein>
    <recommendedName>
        <fullName evidence="14">Ionotropic glutamate receptor L-glutamate and glycine-binding domain-containing protein</fullName>
    </recommendedName>
</protein>
<evidence type="ECO:0000313" key="15">
    <source>
        <dbReference type="EMBL" id="KAF7425196.1"/>
    </source>
</evidence>
<evidence type="ECO:0000256" key="13">
    <source>
        <dbReference type="SAM" id="Phobius"/>
    </source>
</evidence>
<sequence length="752" mass="86350">MILLAVVLSAAYSAALISFLTSGTTVLPFRSLKGFVEDGTYQLSVFRGSADYDMFAYSQHPFEKKLMKLMIEKKKLTSNIVDGFKKVCDNRKLAIYTSEEVQKITNLKITCNLVAIDTGRVDNLAMILSKNNPFTDVINFHLQKFIDNGMINRLKDTTFKKKLNDVMKHKPVRINNVMSLIFFIQTGIILKLQESLYYVRQTRPHYIAVLSSYKAINEFSLATNNFDMSFATWLVIFAYKGHGSDYCYNPPGNIFHLKFNTNMLVRCGRENILREWYSIDSNRTEINDFATWSSEKGIIKMVPDSLYDRRYNLQGLTMKAVIVQDSPFININKEGEIDGVFGRILRELCVTLNFTFNIVSEVEEYGSWNPKEKTWSGAVGELYAGRADISISDFSITSARFNAVDFTFPLLISRNCLYIQEPHIFAIQWSSYFLAFSHSVWIAMFGISIFVMISLIFFKIKNRTDRNIGYLLSDNILEIWGILCQQGLPDFPERLSLRIPYISIFFMASVLLAAYSAAFISFLTTGIHTLPFRSLETFVEDGTYQLAVFRGTADYEVFTNSKNPLAKEMIKMMIKEEELPLTLLEGFQKICENRKLASYTYCRMKKSLSPEIPCKVIAINAGPADSLSMILSKHNPFTGVINFHLQKFVNNGVMQRLKDRDFQKKFNDITNYHGPVPITSVISLIFFIQIGITLSIFILIIEKCIFARKNKKRLIIDRIPSIESLEFDMKRKKNVKNIVNYHATPKCQHLKY</sequence>